<dbReference type="AlphaFoldDB" id="A0AAV6TCT4"/>
<sequence>MVMHPSPTKFAYVAAVMTKSGTLPFFKNVCDDKEDAKASFPPSTWTSGVILLAIQKYCCMVPLEIFVCGWRTRINFFRTKVLL</sequence>
<evidence type="ECO:0000313" key="1">
    <source>
        <dbReference type="EMBL" id="KAG8155700.1"/>
    </source>
</evidence>
<keyword evidence="2" id="KW-1185">Reference proteome</keyword>
<dbReference type="Proteomes" id="UP000827092">
    <property type="component" value="Unassembled WGS sequence"/>
</dbReference>
<protein>
    <submittedName>
        <fullName evidence="1">Uncharacterized protein</fullName>
    </submittedName>
</protein>
<proteinExistence type="predicted"/>
<name>A0AAV6TCT4_9ARAC</name>
<gene>
    <name evidence="1" type="ORF">JTE90_004901</name>
</gene>
<comment type="caution">
    <text evidence="1">The sequence shown here is derived from an EMBL/GenBank/DDBJ whole genome shotgun (WGS) entry which is preliminary data.</text>
</comment>
<accession>A0AAV6TCT4</accession>
<dbReference type="EMBL" id="JAFNEN010007097">
    <property type="protein sequence ID" value="KAG8155700.1"/>
    <property type="molecule type" value="Genomic_DNA"/>
</dbReference>
<organism evidence="1 2">
    <name type="scientific">Oedothorax gibbosus</name>
    <dbReference type="NCBI Taxonomy" id="931172"/>
    <lineage>
        <taxon>Eukaryota</taxon>
        <taxon>Metazoa</taxon>
        <taxon>Ecdysozoa</taxon>
        <taxon>Arthropoda</taxon>
        <taxon>Chelicerata</taxon>
        <taxon>Arachnida</taxon>
        <taxon>Araneae</taxon>
        <taxon>Araneomorphae</taxon>
        <taxon>Entelegynae</taxon>
        <taxon>Araneoidea</taxon>
        <taxon>Linyphiidae</taxon>
        <taxon>Erigoninae</taxon>
        <taxon>Oedothorax</taxon>
    </lineage>
</organism>
<evidence type="ECO:0000313" key="2">
    <source>
        <dbReference type="Proteomes" id="UP000827092"/>
    </source>
</evidence>
<reference evidence="1 2" key="1">
    <citation type="journal article" date="2022" name="Nat. Ecol. Evol.">
        <title>A masculinizing supergene underlies an exaggerated male reproductive morph in a spider.</title>
        <authorList>
            <person name="Hendrickx F."/>
            <person name="De Corte Z."/>
            <person name="Sonet G."/>
            <person name="Van Belleghem S.M."/>
            <person name="Kostlbacher S."/>
            <person name="Vangestel C."/>
        </authorList>
    </citation>
    <scope>NUCLEOTIDE SEQUENCE [LARGE SCALE GENOMIC DNA]</scope>
    <source>
        <strain evidence="1">W744_W776</strain>
    </source>
</reference>